<dbReference type="STRING" id="243272.MARTH_orf708"/>
<evidence type="ECO:0000259" key="8">
    <source>
        <dbReference type="PROSITE" id="PS50928"/>
    </source>
</evidence>
<dbReference type="InterPro" id="IPR035906">
    <property type="entry name" value="MetI-like_sf"/>
</dbReference>
<dbReference type="Gene3D" id="1.10.3720.10">
    <property type="entry name" value="MetI-like"/>
    <property type="match status" value="1"/>
</dbReference>
<gene>
    <name evidence="9" type="primary">oppB2</name>
    <name evidence="9" type="ordered locus">MARTH_orf708</name>
</gene>
<feature type="transmembrane region" description="Helical" evidence="7">
    <location>
        <begin position="271"/>
        <end position="294"/>
    </location>
</feature>
<dbReference type="InterPro" id="IPR000515">
    <property type="entry name" value="MetI-like"/>
</dbReference>
<comment type="similarity">
    <text evidence="7">Belongs to the binding-protein-dependent transport system permease family.</text>
</comment>
<keyword evidence="5 7" id="KW-1133">Transmembrane helix</keyword>
<evidence type="ECO:0000313" key="9">
    <source>
        <dbReference type="EMBL" id="ACF07471.1"/>
    </source>
</evidence>
<protein>
    <submittedName>
        <fullName evidence="9">Oligopeptide ABC transporter permease protein</fullName>
    </submittedName>
</protein>
<dbReference type="CDD" id="cd06261">
    <property type="entry name" value="TM_PBP2"/>
    <property type="match status" value="1"/>
</dbReference>
<reference evidence="9 10" key="1">
    <citation type="journal article" date="2008" name="Infect. Immun.">
        <title>Genome of Mycoplasma arthritidis.</title>
        <authorList>
            <person name="Dybvig K."/>
            <person name="Zuhua C."/>
            <person name="Lao P."/>
            <person name="Jordan D.S."/>
            <person name="French C.T."/>
            <person name="Tu A.H."/>
            <person name="Loraine A.E."/>
        </authorList>
    </citation>
    <scope>NUCLEOTIDE SEQUENCE [LARGE SCALE GENOMIC DNA]</scope>
    <source>
        <strain evidence="9 10">158L3-1</strain>
    </source>
</reference>
<evidence type="ECO:0000256" key="1">
    <source>
        <dbReference type="ARBA" id="ARBA00004651"/>
    </source>
</evidence>
<dbReference type="Proteomes" id="UP000008812">
    <property type="component" value="Chromosome"/>
</dbReference>
<feature type="domain" description="ABC transmembrane type-1" evidence="8">
    <location>
        <begin position="91"/>
        <end position="294"/>
    </location>
</feature>
<dbReference type="PANTHER" id="PTHR30465:SF0">
    <property type="entry name" value="OLIGOPEPTIDE TRANSPORT SYSTEM PERMEASE PROTEIN APPB"/>
    <property type="match status" value="1"/>
</dbReference>
<dbReference type="HOGENOM" id="CLU_036879_4_0_14"/>
<feature type="transmembrane region" description="Helical" evidence="7">
    <location>
        <begin position="232"/>
        <end position="251"/>
    </location>
</feature>
<dbReference type="KEGG" id="mat:MARTH_orf708"/>
<keyword evidence="4 7" id="KW-0812">Transmembrane</keyword>
<evidence type="ECO:0000256" key="3">
    <source>
        <dbReference type="ARBA" id="ARBA00022475"/>
    </source>
</evidence>
<name>B3PN69_META1</name>
<keyword evidence="10" id="KW-1185">Reference proteome</keyword>
<keyword evidence="3" id="KW-1003">Cell membrane</keyword>
<comment type="subcellular location">
    <subcellularLocation>
        <location evidence="1 7">Cell membrane</location>
        <topology evidence="1 7">Multi-pass membrane protein</topology>
    </subcellularLocation>
</comment>
<sequence length="318" mass="36349">MKKATQKIAIRALIYIAIFIVAIFVVYFAINLLLTNQIKKNLAVSSQIESNLFSRFGVYLNNLIRGSAGQIYTSELSASGQSISSLYFNQFKWTILFTGLVFLISLIIGNVLGVYSGYKFNRWPDITINIIVIALATIPLILIAILALAFSYLFGYPSQFISEFPLSLQSLLVPILIMLFGTISLFMSRSRKITKEVISSNYYLFAKSFGMSKTALFRKVLFKKLLFNQLQAIVPFYIILLSSSIVIERIFSIPGQSIFVSYAFRYAEINLIMYFFFVNLLMLFLVKFIFSIILDYLNPEQKTEFANFVFVPRRKKAI</sequence>
<feature type="transmembrane region" description="Helical" evidence="7">
    <location>
        <begin position="130"/>
        <end position="154"/>
    </location>
</feature>
<keyword evidence="2 7" id="KW-0813">Transport</keyword>
<feature type="transmembrane region" description="Helical" evidence="7">
    <location>
        <begin position="12"/>
        <end position="34"/>
    </location>
</feature>
<dbReference type="AlphaFoldDB" id="B3PN69"/>
<evidence type="ECO:0000313" key="10">
    <source>
        <dbReference type="Proteomes" id="UP000008812"/>
    </source>
</evidence>
<dbReference type="RefSeq" id="WP_012498428.1">
    <property type="nucleotide sequence ID" value="NC_011025.1"/>
</dbReference>
<dbReference type="SUPFAM" id="SSF161098">
    <property type="entry name" value="MetI-like"/>
    <property type="match status" value="1"/>
</dbReference>
<dbReference type="GO" id="GO:0055085">
    <property type="term" value="P:transmembrane transport"/>
    <property type="evidence" value="ECO:0007669"/>
    <property type="project" value="InterPro"/>
</dbReference>
<dbReference type="EMBL" id="CP001047">
    <property type="protein sequence ID" value="ACF07471.1"/>
    <property type="molecule type" value="Genomic_DNA"/>
</dbReference>
<feature type="transmembrane region" description="Helical" evidence="7">
    <location>
        <begin position="166"/>
        <end position="186"/>
    </location>
</feature>
<dbReference type="Pfam" id="PF00528">
    <property type="entry name" value="BPD_transp_1"/>
    <property type="match status" value="1"/>
</dbReference>
<evidence type="ECO:0000256" key="2">
    <source>
        <dbReference type="ARBA" id="ARBA00022448"/>
    </source>
</evidence>
<accession>B3PN69</accession>
<evidence type="ECO:0000256" key="5">
    <source>
        <dbReference type="ARBA" id="ARBA00022989"/>
    </source>
</evidence>
<dbReference type="GO" id="GO:0005886">
    <property type="term" value="C:plasma membrane"/>
    <property type="evidence" value="ECO:0007669"/>
    <property type="project" value="UniProtKB-SubCell"/>
</dbReference>
<evidence type="ECO:0000256" key="4">
    <source>
        <dbReference type="ARBA" id="ARBA00022692"/>
    </source>
</evidence>
<dbReference type="PANTHER" id="PTHR30465">
    <property type="entry name" value="INNER MEMBRANE ABC TRANSPORTER"/>
    <property type="match status" value="1"/>
</dbReference>
<dbReference type="PROSITE" id="PS50928">
    <property type="entry name" value="ABC_TM1"/>
    <property type="match status" value="1"/>
</dbReference>
<organism evidence="9 10">
    <name type="scientific">Metamycoplasma arthritidis (strain 158L3-1)</name>
    <name type="common">Mycoplasma arthritidis</name>
    <dbReference type="NCBI Taxonomy" id="243272"/>
    <lineage>
        <taxon>Bacteria</taxon>
        <taxon>Bacillati</taxon>
        <taxon>Mycoplasmatota</taxon>
        <taxon>Mycoplasmoidales</taxon>
        <taxon>Metamycoplasmataceae</taxon>
        <taxon>Metamycoplasma</taxon>
    </lineage>
</organism>
<proteinExistence type="inferred from homology"/>
<evidence type="ECO:0000256" key="6">
    <source>
        <dbReference type="ARBA" id="ARBA00023136"/>
    </source>
</evidence>
<keyword evidence="6 7" id="KW-0472">Membrane</keyword>
<feature type="transmembrane region" description="Helical" evidence="7">
    <location>
        <begin position="95"/>
        <end position="118"/>
    </location>
</feature>
<evidence type="ECO:0000256" key="7">
    <source>
        <dbReference type="RuleBase" id="RU363032"/>
    </source>
</evidence>
<dbReference type="eggNOG" id="COG0601">
    <property type="taxonomic scope" value="Bacteria"/>
</dbReference>